<dbReference type="InterPro" id="IPR050757">
    <property type="entry name" value="Collagen_mod_GT25"/>
</dbReference>
<evidence type="ECO:0000256" key="3">
    <source>
        <dbReference type="ARBA" id="ARBA00022729"/>
    </source>
</evidence>
<protein>
    <submittedName>
        <fullName evidence="10">Procollagen-lysine 5-dioxygenase</fullName>
        <ecNumber evidence="10">1.14.11.4</ecNumber>
    </submittedName>
</protein>
<dbReference type="GO" id="GO:0005506">
    <property type="term" value="F:iron ion binding"/>
    <property type="evidence" value="ECO:0007669"/>
    <property type="project" value="InterPro"/>
</dbReference>
<dbReference type="GO" id="GO:0008475">
    <property type="term" value="F:procollagen-lysine 5-dioxygenase activity"/>
    <property type="evidence" value="ECO:0007669"/>
    <property type="project" value="UniProtKB-EC"/>
</dbReference>
<accession>A0A1S6WN86</accession>
<feature type="chain" id="PRO_5013227113" evidence="8">
    <location>
        <begin position="17"/>
        <end position="766"/>
    </location>
</feature>
<keyword evidence="5 10" id="KW-0560">Oxidoreductase</keyword>
<dbReference type="Pfam" id="PF03171">
    <property type="entry name" value="2OG-FeII_Oxy"/>
    <property type="match status" value="1"/>
</dbReference>
<evidence type="ECO:0000256" key="8">
    <source>
        <dbReference type="SAM" id="SignalP"/>
    </source>
</evidence>
<evidence type="ECO:0000313" key="10">
    <source>
        <dbReference type="EMBL" id="AQX17751.1"/>
    </source>
</evidence>
<dbReference type="InterPro" id="IPR005123">
    <property type="entry name" value="Oxoglu/Fe-dep_dioxygenase_dom"/>
</dbReference>
<evidence type="ECO:0000256" key="4">
    <source>
        <dbReference type="ARBA" id="ARBA00022964"/>
    </source>
</evidence>
<proteinExistence type="evidence at transcript level"/>
<organism evidence="10">
    <name type="scientific">Beroe abyssicola</name>
    <name type="common">Comb jelly</name>
    <dbReference type="NCBI Taxonomy" id="320166"/>
    <lineage>
        <taxon>Eukaryota</taxon>
        <taxon>Metazoa</taxon>
        <taxon>Ctenophora</taxon>
        <taxon>Nuda</taxon>
        <taxon>Beroida</taxon>
        <taxon>Beroidae</taxon>
        <taxon>Beroe</taxon>
    </lineage>
</organism>
<dbReference type="EMBL" id="KX853882">
    <property type="protein sequence ID" value="AQX17751.1"/>
    <property type="molecule type" value="mRNA"/>
</dbReference>
<feature type="domain" description="Fe2OG dioxygenase" evidence="9">
    <location>
        <begin position="675"/>
        <end position="766"/>
    </location>
</feature>
<dbReference type="InterPro" id="IPR006620">
    <property type="entry name" value="Pro_4_hyd_alph"/>
</dbReference>
<dbReference type="PANTHER" id="PTHR10730:SF45">
    <property type="entry name" value="PROCOLLAGEN-LYSINE,2-OXOGLUTARATE 5-DIOXYGENASE"/>
    <property type="match status" value="1"/>
</dbReference>
<keyword evidence="7" id="KW-0325">Glycoprotein</keyword>
<evidence type="ECO:0000256" key="2">
    <source>
        <dbReference type="ARBA" id="ARBA00022723"/>
    </source>
</evidence>
<dbReference type="InterPro" id="IPR044861">
    <property type="entry name" value="IPNS-like_FE2OG_OXY"/>
</dbReference>
<dbReference type="Pfam" id="PF25342">
    <property type="entry name" value="GT_PLOD"/>
    <property type="match status" value="1"/>
</dbReference>
<dbReference type="PANTHER" id="PTHR10730">
    <property type="entry name" value="PROCOLLAGEN-LYSINE,2-OXOGLUTARATE 5-DIOXYGENASE/GLYCOSYLTRANSFERASE 25 FAMILY MEMBER"/>
    <property type="match status" value="1"/>
</dbReference>
<dbReference type="AlphaFoldDB" id="A0A1S6WN86"/>
<dbReference type="SMART" id="SM00702">
    <property type="entry name" value="P4Hc"/>
    <property type="match status" value="1"/>
</dbReference>
<dbReference type="GO" id="GO:0005783">
    <property type="term" value="C:endoplasmic reticulum"/>
    <property type="evidence" value="ECO:0007669"/>
    <property type="project" value="TreeGrafter"/>
</dbReference>
<reference evidence="10" key="1">
    <citation type="submission" date="2016-09" db="EMBL/GenBank/DDBJ databases">
        <title>Transcriptomic survey across the phylum Ctenophora.</title>
        <authorList>
            <person name="Francis W.R."/>
            <person name="Haddock S.H.D."/>
        </authorList>
    </citation>
    <scope>NUCLEOTIDE SEQUENCE</scope>
    <source>
        <strain evidence="10">D340SS3</strain>
    </source>
</reference>
<comment type="cofactor">
    <cofactor evidence="1">
        <name>L-ascorbate</name>
        <dbReference type="ChEBI" id="CHEBI:38290"/>
    </cofactor>
</comment>
<keyword evidence="3 8" id="KW-0732">Signal</keyword>
<name>A0A1S6WN86_BERAB</name>
<feature type="signal peptide" evidence="8">
    <location>
        <begin position="1"/>
        <end position="16"/>
    </location>
</feature>
<keyword evidence="4 10" id="KW-0223">Dioxygenase</keyword>
<evidence type="ECO:0000256" key="1">
    <source>
        <dbReference type="ARBA" id="ARBA00001961"/>
    </source>
</evidence>
<evidence type="ECO:0000256" key="7">
    <source>
        <dbReference type="ARBA" id="ARBA00023180"/>
    </source>
</evidence>
<evidence type="ECO:0000259" key="9">
    <source>
        <dbReference type="PROSITE" id="PS51471"/>
    </source>
</evidence>
<dbReference type="GO" id="GO:0031418">
    <property type="term" value="F:L-ascorbic acid binding"/>
    <property type="evidence" value="ECO:0007669"/>
    <property type="project" value="InterPro"/>
</dbReference>
<evidence type="ECO:0000256" key="5">
    <source>
        <dbReference type="ARBA" id="ARBA00023002"/>
    </source>
</evidence>
<dbReference type="PROSITE" id="PS51471">
    <property type="entry name" value="FE2OG_OXY"/>
    <property type="match status" value="1"/>
</dbReference>
<keyword evidence="2" id="KW-0479">Metal-binding</keyword>
<dbReference type="EC" id="1.14.11.4" evidence="10"/>
<evidence type="ECO:0000256" key="6">
    <source>
        <dbReference type="ARBA" id="ARBA00023004"/>
    </source>
</evidence>
<sequence>MLFLVVLLSLACTSHSLIEVAKNTELDSIDVTEAEADVTESEDDVTLSQEDNFVIFTVASEDNDPFQRYVRSLRVFDMEKYLQVLGMNSKWLGGNMEKVGGGYKVNLLREAMEPYKDEKNTITMFTDSYDVIFLADKAEILEKFKKTGARFLISAEPYLWPDMSLESQYPEIKGTKYLCSGLMIGYTDTFWNVLNYKKIANTDDDQLFYTNAYLDAKFREANKIQLDGTSTIFHNLHGAVREIDFGFGAHRITNWEQATMPQVLHGNGPSKITLNMFGNYYPRGFDPTEGDYGKCLACDEQEGRVNVNDTDSLPVVLTTLFINERTPFLDYFINKTFSQDYPPEKWHVRIYNRVWEHADHIQELINYHVVNNPDNKLASVKIFQPKDTAKRKLMEIYEEAMYTCAEVDCGWYFAMDSVITLTDNNVLKDLIYWNKSVITTQLTQPGQYWSNFWGDVTNDGFYKRAPDYFELVKRERLGLWNVAFVNHLVAIRGDVIDSGKLSYRHKTYDDNNYDVGFSYNARKNNVFMFMVNLKKHGHLKKMNNYTTEREHNDLWQIFTNPTDWKLNYIHPSYDIFLTKQMVEFPQPCPDVFHFPLLSKRFAWHIIHELESMPGDVFAESGNNNDQRLAGGYENVPTVDVHFTQINLQQEWLKVLRDYVAPIQRRVFEGYSFNGKALLSFVVKYHENGQRKLVPHHDHSTFTTNTALNRQGIDYEDGGSYFIRQNCLVRDVDIGWTLMHPGRLTHYHEGKEISRGTRYILVSFNDP</sequence>
<dbReference type="InterPro" id="IPR057589">
    <property type="entry name" value="GT_PLOD"/>
</dbReference>
<keyword evidence="6" id="KW-0408">Iron</keyword>